<keyword evidence="13" id="KW-0223">Dioxygenase</keyword>
<evidence type="ECO:0000256" key="8">
    <source>
        <dbReference type="ARBA" id="ARBA00022741"/>
    </source>
</evidence>
<keyword evidence="6" id="KW-0285">Flavoprotein</keyword>
<gene>
    <name evidence="13" type="ORF">CDG81_16970</name>
    <name evidence="14" type="ORF">IL38_23145</name>
</gene>
<evidence type="ECO:0000313" key="15">
    <source>
        <dbReference type="Proteomes" id="UP000029737"/>
    </source>
</evidence>
<keyword evidence="9" id="KW-0560">Oxidoreductase</keyword>
<dbReference type="RefSeq" id="WP_043578232.1">
    <property type="nucleotide sequence ID" value="NZ_CP022752.1"/>
</dbReference>
<reference evidence="13 16" key="2">
    <citation type="submission" date="2017-08" db="EMBL/GenBank/DDBJ databases">
        <title>The complete genome sequence of moderately halophilic actinomycete Actinopolyspora erythraea YIM 90600, the producer of novel erythromycin, novel actinopolysporins A-C and tubercidin.</title>
        <authorList>
            <person name="Yin M."/>
            <person name="Tang S."/>
        </authorList>
    </citation>
    <scope>NUCLEOTIDE SEQUENCE [LARGE SCALE GENOMIC DNA]</scope>
    <source>
        <strain evidence="13 16">YIM 90600</strain>
    </source>
</reference>
<evidence type="ECO:0000256" key="4">
    <source>
        <dbReference type="ARBA" id="ARBA00013457"/>
    </source>
</evidence>
<dbReference type="Proteomes" id="UP000029737">
    <property type="component" value="Unassembled WGS sequence"/>
</dbReference>
<dbReference type="GO" id="GO:0009636">
    <property type="term" value="P:response to toxic substance"/>
    <property type="evidence" value="ECO:0007669"/>
    <property type="project" value="UniProtKB-KW"/>
</dbReference>
<dbReference type="PANTHER" id="PTHR42747">
    <property type="entry name" value="NITRONATE MONOOXYGENASE-RELATED"/>
    <property type="match status" value="1"/>
</dbReference>
<dbReference type="EMBL" id="CP022752">
    <property type="protein sequence ID" value="ASU79681.1"/>
    <property type="molecule type" value="Genomic_DNA"/>
</dbReference>
<evidence type="ECO:0000256" key="3">
    <source>
        <dbReference type="ARBA" id="ARBA00009881"/>
    </source>
</evidence>
<dbReference type="GO" id="GO:0051213">
    <property type="term" value="F:dioxygenase activity"/>
    <property type="evidence" value="ECO:0007669"/>
    <property type="project" value="UniProtKB-KW"/>
</dbReference>
<dbReference type="CDD" id="cd04730">
    <property type="entry name" value="NPD_like"/>
    <property type="match status" value="1"/>
</dbReference>
<comment type="cofactor">
    <cofactor evidence="1">
        <name>FMN</name>
        <dbReference type="ChEBI" id="CHEBI:58210"/>
    </cofactor>
</comment>
<comment type="catalytic activity">
    <reaction evidence="12">
        <text>3 propionate 3-nitronate + 3 O2 + H2O = 3 3-oxopropanoate + 2 nitrate + nitrite + H2O2 + 3 H(+)</text>
        <dbReference type="Rhea" id="RHEA:57332"/>
        <dbReference type="ChEBI" id="CHEBI:15377"/>
        <dbReference type="ChEBI" id="CHEBI:15378"/>
        <dbReference type="ChEBI" id="CHEBI:15379"/>
        <dbReference type="ChEBI" id="CHEBI:16240"/>
        <dbReference type="ChEBI" id="CHEBI:16301"/>
        <dbReference type="ChEBI" id="CHEBI:17632"/>
        <dbReference type="ChEBI" id="CHEBI:33190"/>
        <dbReference type="ChEBI" id="CHEBI:136067"/>
    </reaction>
</comment>
<keyword evidence="7" id="KW-0288">FMN</keyword>
<dbReference type="FunFam" id="3.20.20.70:FF:000154">
    <property type="entry name" value="Probable nitronate monooxygenase"/>
    <property type="match status" value="1"/>
</dbReference>
<evidence type="ECO:0000256" key="9">
    <source>
        <dbReference type="ARBA" id="ARBA00023002"/>
    </source>
</evidence>
<dbReference type="KEGG" id="aey:CDG81_16970"/>
<dbReference type="InterPro" id="IPR004136">
    <property type="entry name" value="NMO"/>
</dbReference>
<dbReference type="eggNOG" id="COG2070">
    <property type="taxonomic scope" value="Bacteria"/>
</dbReference>
<dbReference type="PANTHER" id="PTHR42747:SF3">
    <property type="entry name" value="NITRONATE MONOOXYGENASE-RELATED"/>
    <property type="match status" value="1"/>
</dbReference>
<keyword evidence="5" id="KW-0216">Detoxification</keyword>
<keyword evidence="10" id="KW-0503">Monooxygenase</keyword>
<evidence type="ECO:0000256" key="6">
    <source>
        <dbReference type="ARBA" id="ARBA00022630"/>
    </source>
</evidence>
<evidence type="ECO:0000256" key="11">
    <source>
        <dbReference type="ARBA" id="ARBA00031155"/>
    </source>
</evidence>
<dbReference type="GO" id="GO:0018580">
    <property type="term" value="F:nitronate monooxygenase activity"/>
    <property type="evidence" value="ECO:0007669"/>
    <property type="project" value="InterPro"/>
</dbReference>
<name>A0A099D143_9ACTN</name>
<dbReference type="GO" id="GO:0000166">
    <property type="term" value="F:nucleotide binding"/>
    <property type="evidence" value="ECO:0007669"/>
    <property type="project" value="UniProtKB-KW"/>
</dbReference>
<accession>A0A099D143</accession>
<keyword evidence="8" id="KW-0547">Nucleotide-binding</keyword>
<dbReference type="Gene3D" id="3.20.20.70">
    <property type="entry name" value="Aldolase class I"/>
    <property type="match status" value="1"/>
</dbReference>
<dbReference type="OrthoDB" id="9778912at2"/>
<dbReference type="Pfam" id="PF03060">
    <property type="entry name" value="NMO"/>
    <property type="match status" value="1"/>
</dbReference>
<dbReference type="SUPFAM" id="SSF51412">
    <property type="entry name" value="Inosine monophosphate dehydrogenase (IMPDH)"/>
    <property type="match status" value="1"/>
</dbReference>
<evidence type="ECO:0000256" key="5">
    <source>
        <dbReference type="ARBA" id="ARBA00022575"/>
    </source>
</evidence>
<proteinExistence type="inferred from homology"/>
<evidence type="ECO:0000256" key="7">
    <source>
        <dbReference type="ARBA" id="ARBA00022643"/>
    </source>
</evidence>
<reference evidence="14 15" key="1">
    <citation type="journal article" date="2014" name="PLoS ONE">
        <title>Identification and Characterization of a New Erythromycin Biosynthetic Gene Cluster in Actinopolyspora erythraea YIM90600, a Novel Erythronolide-Producing Halophilic Actinomycete Isolated from Salt Field.</title>
        <authorList>
            <person name="Chen D."/>
            <person name="Feng J."/>
            <person name="Huang L."/>
            <person name="Zhang Q."/>
            <person name="Wu J."/>
            <person name="Zhu X."/>
            <person name="Duan Y."/>
            <person name="Xu Z."/>
        </authorList>
    </citation>
    <scope>NUCLEOTIDE SEQUENCE [LARGE SCALE GENOMIC DNA]</scope>
    <source>
        <strain evidence="14 15">YIM90600</strain>
    </source>
</reference>
<protein>
    <recommendedName>
        <fullName evidence="4">Probable nitronate monooxygenase</fullName>
    </recommendedName>
    <alternativeName>
        <fullName evidence="11">Propionate 3-nitronate monooxygenase</fullName>
    </alternativeName>
</protein>
<keyword evidence="15" id="KW-1185">Reference proteome</keyword>
<evidence type="ECO:0000313" key="13">
    <source>
        <dbReference type="EMBL" id="ASU79681.1"/>
    </source>
</evidence>
<sequence length="350" mass="37078">MFAFSELRIPVIAAPMAGGPSTPELVAAVAEAGGTGFLAAGYKSPETLREQIERLRGDVPVFGVNLFVPGEPSDRGEAVAAYLEELRGEAERYAAKLPQPDPSDRDRFEEKLDLLEREPVPIVSFTFGAPSPAAVERLHRVGTHVVASVTTVEEARRAEHNGADTLTVQGSEAGGHRATFHVDTPDDEVSTLELLVRVRADTELPLLAAGGISDGTDIANALRAGATAVQLGTAYLRCPEAGTNGAHKDALIDPRFTETAVTRAFSGRNARGLRNRFIDEHDATAPAAYPEVNQLTKPLRAAAAAQADQDGLALWAGTGYREAGDDPAARITARLWEEAGSPVPGDFARS</sequence>
<dbReference type="InterPro" id="IPR013785">
    <property type="entry name" value="Aldolase_TIM"/>
</dbReference>
<dbReference type="Proteomes" id="UP000215043">
    <property type="component" value="Chromosome"/>
</dbReference>
<evidence type="ECO:0000313" key="14">
    <source>
        <dbReference type="EMBL" id="KGI79502.1"/>
    </source>
</evidence>
<evidence type="ECO:0000256" key="10">
    <source>
        <dbReference type="ARBA" id="ARBA00023033"/>
    </source>
</evidence>
<evidence type="ECO:0000313" key="16">
    <source>
        <dbReference type="Proteomes" id="UP000215043"/>
    </source>
</evidence>
<evidence type="ECO:0000256" key="2">
    <source>
        <dbReference type="ARBA" id="ARBA00003535"/>
    </source>
</evidence>
<dbReference type="HOGENOM" id="CLU_038732_5_1_11"/>
<evidence type="ECO:0000256" key="12">
    <source>
        <dbReference type="ARBA" id="ARBA00049401"/>
    </source>
</evidence>
<organism evidence="13 16">
    <name type="scientific">Actinopolyspora erythraea</name>
    <dbReference type="NCBI Taxonomy" id="414996"/>
    <lineage>
        <taxon>Bacteria</taxon>
        <taxon>Bacillati</taxon>
        <taxon>Actinomycetota</taxon>
        <taxon>Actinomycetes</taxon>
        <taxon>Actinopolysporales</taxon>
        <taxon>Actinopolysporaceae</taxon>
        <taxon>Actinopolyspora</taxon>
    </lineage>
</organism>
<evidence type="ECO:0000256" key="1">
    <source>
        <dbReference type="ARBA" id="ARBA00001917"/>
    </source>
</evidence>
<dbReference type="AlphaFoldDB" id="A0A099D143"/>
<comment type="similarity">
    <text evidence="3">Belongs to the nitronate monooxygenase family. NMO class I subfamily.</text>
</comment>
<comment type="function">
    <text evidence="2">Nitronate monooxygenase that uses molecular oxygen to catalyze the oxidative denitrification of alkyl nitronates. Acts on propionate 3-nitronate (P3N), the presumed physiological substrate. Probably functions in the detoxification of P3N, a metabolic poison produced by plants and fungi as a defense mechanism.</text>
</comment>
<dbReference type="EMBL" id="JPMV01000044">
    <property type="protein sequence ID" value="KGI79502.1"/>
    <property type="molecule type" value="Genomic_DNA"/>
</dbReference>